<organism evidence="1 2">
    <name type="scientific">Araneus ventricosus</name>
    <name type="common">Orbweaver spider</name>
    <name type="synonym">Epeira ventricosa</name>
    <dbReference type="NCBI Taxonomy" id="182803"/>
    <lineage>
        <taxon>Eukaryota</taxon>
        <taxon>Metazoa</taxon>
        <taxon>Ecdysozoa</taxon>
        <taxon>Arthropoda</taxon>
        <taxon>Chelicerata</taxon>
        <taxon>Arachnida</taxon>
        <taxon>Araneae</taxon>
        <taxon>Araneomorphae</taxon>
        <taxon>Entelegynae</taxon>
        <taxon>Araneoidea</taxon>
        <taxon>Araneidae</taxon>
        <taxon>Araneus</taxon>
    </lineage>
</organism>
<reference evidence="1 2" key="1">
    <citation type="journal article" date="2019" name="Sci. Rep.">
        <title>Orb-weaving spider Araneus ventricosus genome elucidates the spidroin gene catalogue.</title>
        <authorList>
            <person name="Kono N."/>
            <person name="Nakamura H."/>
            <person name="Ohtoshi R."/>
            <person name="Moran D.A.P."/>
            <person name="Shinohara A."/>
            <person name="Yoshida Y."/>
            <person name="Fujiwara M."/>
            <person name="Mori M."/>
            <person name="Tomita M."/>
            <person name="Arakawa K."/>
        </authorList>
    </citation>
    <scope>NUCLEOTIDE SEQUENCE [LARGE SCALE GENOMIC DNA]</scope>
</reference>
<dbReference type="EMBL" id="BGPR01002964">
    <property type="protein sequence ID" value="GBM81752.1"/>
    <property type="molecule type" value="Genomic_DNA"/>
</dbReference>
<comment type="caution">
    <text evidence="1">The sequence shown here is derived from an EMBL/GenBank/DDBJ whole genome shotgun (WGS) entry which is preliminary data.</text>
</comment>
<dbReference type="Proteomes" id="UP000499080">
    <property type="component" value="Unassembled WGS sequence"/>
</dbReference>
<keyword evidence="2" id="KW-1185">Reference proteome</keyword>
<name>A0A4Y2IXY1_ARAVE</name>
<sequence length="106" mass="12224">MSNFLAFAAQKTKQENKTIMHFSQKMVAKPFDFCLYFYEHSLPLSPITMEQTRAGHLLCSTCSVIPAKKAVFPLRNWTRPHLTDRGSRRSLQRDRLLIILLEGSIV</sequence>
<accession>A0A4Y2IXY1</accession>
<protein>
    <submittedName>
        <fullName evidence="1">Uncharacterized protein</fullName>
    </submittedName>
</protein>
<proteinExistence type="predicted"/>
<evidence type="ECO:0000313" key="1">
    <source>
        <dbReference type="EMBL" id="GBM81752.1"/>
    </source>
</evidence>
<dbReference type="AlphaFoldDB" id="A0A4Y2IXY1"/>
<gene>
    <name evidence="1" type="ORF">AVEN_13469_1</name>
</gene>
<evidence type="ECO:0000313" key="2">
    <source>
        <dbReference type="Proteomes" id="UP000499080"/>
    </source>
</evidence>